<dbReference type="PROSITE" id="PS51186">
    <property type="entry name" value="GNAT"/>
    <property type="match status" value="1"/>
</dbReference>
<dbReference type="PANTHER" id="PTHR43877">
    <property type="entry name" value="AMINOALKYLPHOSPHONATE N-ACETYLTRANSFERASE-RELATED-RELATED"/>
    <property type="match status" value="1"/>
</dbReference>
<protein>
    <submittedName>
        <fullName evidence="4">GNAT family acetyltransferase</fullName>
    </submittedName>
</protein>
<evidence type="ECO:0000313" key="4">
    <source>
        <dbReference type="EMBL" id="ETW97860.1"/>
    </source>
</evidence>
<dbReference type="InterPro" id="IPR050832">
    <property type="entry name" value="Bact_Acetyltransf"/>
</dbReference>
<dbReference type="Gene3D" id="3.40.630.30">
    <property type="match status" value="1"/>
</dbReference>
<comment type="caution">
    <text evidence="4">The sequence shown here is derived from an EMBL/GenBank/DDBJ whole genome shotgun (WGS) entry which is preliminary data.</text>
</comment>
<name>W4LJJ5_ENTF1</name>
<dbReference type="SUPFAM" id="SSF55729">
    <property type="entry name" value="Acyl-CoA N-acyltransferases (Nat)"/>
    <property type="match status" value="1"/>
</dbReference>
<dbReference type="InterPro" id="IPR000182">
    <property type="entry name" value="GNAT_dom"/>
</dbReference>
<dbReference type="Proteomes" id="UP000019141">
    <property type="component" value="Unassembled WGS sequence"/>
</dbReference>
<sequence length="164" mass="18443">MPNHEVIMPTIEIHAERPDTPDAMALISELETHLAAGYPSESRHGYSVEKLIRQRVDFFIVRSDGMAAACGGLQAYDTYGELKRMYVRPVFRGLGFGKLMVNHLVEHAQRQGLPLVRLETGIHQKEAIGLYERMGFQQIGPFGEYKPDPLSLFYEKPIAAGDMP</sequence>
<reference evidence="4 5" key="1">
    <citation type="journal article" date="2014" name="Nature">
        <title>An environmental bacterial taxon with a large and distinct metabolic repertoire.</title>
        <authorList>
            <person name="Wilson M.C."/>
            <person name="Mori T."/>
            <person name="Ruckert C."/>
            <person name="Uria A.R."/>
            <person name="Helf M.J."/>
            <person name="Takada K."/>
            <person name="Gernert C."/>
            <person name="Steffens U.A."/>
            <person name="Heycke N."/>
            <person name="Schmitt S."/>
            <person name="Rinke C."/>
            <person name="Helfrich E.J."/>
            <person name="Brachmann A.O."/>
            <person name="Gurgui C."/>
            <person name="Wakimoto T."/>
            <person name="Kracht M."/>
            <person name="Crusemann M."/>
            <person name="Hentschel U."/>
            <person name="Abe I."/>
            <person name="Matsunaga S."/>
            <person name="Kalinowski J."/>
            <person name="Takeyama H."/>
            <person name="Piel J."/>
        </authorList>
    </citation>
    <scope>NUCLEOTIDE SEQUENCE [LARGE SCALE GENOMIC DNA]</scope>
    <source>
        <strain evidence="5">TSY1</strain>
    </source>
</reference>
<evidence type="ECO:0000259" key="3">
    <source>
        <dbReference type="PROSITE" id="PS51186"/>
    </source>
</evidence>
<dbReference type="PANTHER" id="PTHR43877:SF2">
    <property type="entry name" value="AMINOALKYLPHOSPHONATE N-ACETYLTRANSFERASE-RELATED"/>
    <property type="match status" value="1"/>
</dbReference>
<evidence type="ECO:0000256" key="2">
    <source>
        <dbReference type="ARBA" id="ARBA00023315"/>
    </source>
</evidence>
<keyword evidence="1" id="KW-0808">Transferase</keyword>
<keyword evidence="5" id="KW-1185">Reference proteome</keyword>
<evidence type="ECO:0000256" key="1">
    <source>
        <dbReference type="ARBA" id="ARBA00022679"/>
    </source>
</evidence>
<evidence type="ECO:0000313" key="5">
    <source>
        <dbReference type="Proteomes" id="UP000019141"/>
    </source>
</evidence>
<dbReference type="EMBL" id="AZHW01000610">
    <property type="protein sequence ID" value="ETW97860.1"/>
    <property type="molecule type" value="Genomic_DNA"/>
</dbReference>
<dbReference type="InterPro" id="IPR016181">
    <property type="entry name" value="Acyl_CoA_acyltransferase"/>
</dbReference>
<feature type="domain" description="N-acetyltransferase" evidence="3">
    <location>
        <begin position="11"/>
        <end position="159"/>
    </location>
</feature>
<dbReference type="GO" id="GO:0016747">
    <property type="term" value="F:acyltransferase activity, transferring groups other than amino-acyl groups"/>
    <property type="evidence" value="ECO:0007669"/>
    <property type="project" value="InterPro"/>
</dbReference>
<dbReference type="AlphaFoldDB" id="W4LJJ5"/>
<dbReference type="Pfam" id="PF00583">
    <property type="entry name" value="Acetyltransf_1"/>
    <property type="match status" value="1"/>
</dbReference>
<gene>
    <name evidence="4" type="ORF">ETSY1_21120</name>
</gene>
<dbReference type="HOGENOM" id="CLU_013985_11_8_7"/>
<organism evidence="4 5">
    <name type="scientific">Entotheonella factor</name>
    <dbReference type="NCBI Taxonomy" id="1429438"/>
    <lineage>
        <taxon>Bacteria</taxon>
        <taxon>Pseudomonadati</taxon>
        <taxon>Nitrospinota/Tectimicrobiota group</taxon>
        <taxon>Candidatus Tectimicrobiota</taxon>
        <taxon>Candidatus Entotheonellia</taxon>
        <taxon>Candidatus Entotheonellales</taxon>
        <taxon>Candidatus Entotheonellaceae</taxon>
        <taxon>Candidatus Entotheonella</taxon>
    </lineage>
</organism>
<dbReference type="CDD" id="cd04301">
    <property type="entry name" value="NAT_SF"/>
    <property type="match status" value="1"/>
</dbReference>
<accession>W4LJJ5</accession>
<keyword evidence="2" id="KW-0012">Acyltransferase</keyword>
<proteinExistence type="predicted"/>